<dbReference type="InterPro" id="IPR036890">
    <property type="entry name" value="HATPase_C_sf"/>
</dbReference>
<dbReference type="GO" id="GO:0005886">
    <property type="term" value="C:plasma membrane"/>
    <property type="evidence" value="ECO:0007669"/>
    <property type="project" value="TreeGrafter"/>
</dbReference>
<dbReference type="InterPro" id="IPR003594">
    <property type="entry name" value="HATPase_dom"/>
</dbReference>
<dbReference type="InterPro" id="IPR003660">
    <property type="entry name" value="HAMP_dom"/>
</dbReference>
<feature type="transmembrane region" description="Helical" evidence="9">
    <location>
        <begin position="12"/>
        <end position="32"/>
    </location>
</feature>
<dbReference type="GO" id="GO:0000155">
    <property type="term" value="F:phosphorelay sensor kinase activity"/>
    <property type="evidence" value="ECO:0007669"/>
    <property type="project" value="InterPro"/>
</dbReference>
<dbReference type="EMBL" id="NOJZ02000005">
    <property type="protein sequence ID" value="RDY24162.1"/>
    <property type="molecule type" value="Genomic_DNA"/>
</dbReference>
<organism evidence="12 13">
    <name type="scientific">Romboutsia maritimum</name>
    <dbReference type="NCBI Taxonomy" id="2020948"/>
    <lineage>
        <taxon>Bacteria</taxon>
        <taxon>Bacillati</taxon>
        <taxon>Bacillota</taxon>
        <taxon>Clostridia</taxon>
        <taxon>Peptostreptococcales</taxon>
        <taxon>Peptostreptococcaceae</taxon>
        <taxon>Romboutsia</taxon>
    </lineage>
</organism>
<dbReference type="AlphaFoldDB" id="A0A371IUK0"/>
<dbReference type="InterPro" id="IPR003661">
    <property type="entry name" value="HisK_dim/P_dom"/>
</dbReference>
<evidence type="ECO:0000256" key="7">
    <source>
        <dbReference type="ARBA" id="ARBA00023012"/>
    </source>
</evidence>
<dbReference type="PROSITE" id="PS50885">
    <property type="entry name" value="HAMP"/>
    <property type="match status" value="1"/>
</dbReference>
<dbReference type="InterPro" id="IPR004358">
    <property type="entry name" value="Sig_transdc_His_kin-like_C"/>
</dbReference>
<dbReference type="SUPFAM" id="SSF158472">
    <property type="entry name" value="HAMP domain-like"/>
    <property type="match status" value="1"/>
</dbReference>
<evidence type="ECO:0000259" key="10">
    <source>
        <dbReference type="PROSITE" id="PS50109"/>
    </source>
</evidence>
<evidence type="ECO:0000256" key="3">
    <source>
        <dbReference type="ARBA" id="ARBA00012438"/>
    </source>
</evidence>
<keyword evidence="7" id="KW-0902">Two-component regulatory system</keyword>
<dbReference type="Pfam" id="PF00512">
    <property type="entry name" value="HisKA"/>
    <property type="match status" value="1"/>
</dbReference>
<protein>
    <recommendedName>
        <fullName evidence="3">histidine kinase</fullName>
        <ecNumber evidence="3">2.7.13.3</ecNumber>
    </recommendedName>
</protein>
<keyword evidence="13" id="KW-1185">Reference proteome</keyword>
<accession>A0A371IUK0</accession>
<gene>
    <name evidence="12" type="ORF">CHF27_004925</name>
</gene>
<dbReference type="Gene3D" id="6.10.340.10">
    <property type="match status" value="1"/>
</dbReference>
<evidence type="ECO:0000256" key="2">
    <source>
        <dbReference type="ARBA" id="ARBA00004370"/>
    </source>
</evidence>
<keyword evidence="4" id="KW-0597">Phosphoprotein</keyword>
<evidence type="ECO:0000256" key="5">
    <source>
        <dbReference type="ARBA" id="ARBA00022679"/>
    </source>
</evidence>
<keyword evidence="5" id="KW-0808">Transferase</keyword>
<dbReference type="Pfam" id="PF00672">
    <property type="entry name" value="HAMP"/>
    <property type="match status" value="1"/>
</dbReference>
<dbReference type="SUPFAM" id="SSF55874">
    <property type="entry name" value="ATPase domain of HSP90 chaperone/DNA topoisomerase II/histidine kinase"/>
    <property type="match status" value="1"/>
</dbReference>
<keyword evidence="9" id="KW-0812">Transmembrane</keyword>
<comment type="subcellular location">
    <subcellularLocation>
        <location evidence="2">Membrane</location>
    </subcellularLocation>
</comment>
<evidence type="ECO:0000313" key="12">
    <source>
        <dbReference type="EMBL" id="RDY24162.1"/>
    </source>
</evidence>
<evidence type="ECO:0000256" key="6">
    <source>
        <dbReference type="ARBA" id="ARBA00022777"/>
    </source>
</evidence>
<dbReference type="FunFam" id="1.10.287.130:FF:000001">
    <property type="entry name" value="Two-component sensor histidine kinase"/>
    <property type="match status" value="1"/>
</dbReference>
<dbReference type="PRINTS" id="PR00344">
    <property type="entry name" value="BCTRLSENSOR"/>
</dbReference>
<dbReference type="SMART" id="SM00387">
    <property type="entry name" value="HATPase_c"/>
    <property type="match status" value="1"/>
</dbReference>
<dbReference type="SMART" id="SM00304">
    <property type="entry name" value="HAMP"/>
    <property type="match status" value="1"/>
</dbReference>
<proteinExistence type="predicted"/>
<evidence type="ECO:0000256" key="8">
    <source>
        <dbReference type="ARBA" id="ARBA00023136"/>
    </source>
</evidence>
<keyword evidence="6 12" id="KW-0418">Kinase</keyword>
<name>A0A371IUK0_9FIRM</name>
<dbReference type="FunFam" id="3.30.565.10:FF:000006">
    <property type="entry name" value="Sensor histidine kinase WalK"/>
    <property type="match status" value="1"/>
</dbReference>
<dbReference type="InterPro" id="IPR036097">
    <property type="entry name" value="HisK_dim/P_sf"/>
</dbReference>
<dbReference type="Gene3D" id="1.10.287.130">
    <property type="match status" value="1"/>
</dbReference>
<feature type="domain" description="HAMP" evidence="11">
    <location>
        <begin position="193"/>
        <end position="245"/>
    </location>
</feature>
<dbReference type="GO" id="GO:0016036">
    <property type="term" value="P:cellular response to phosphate starvation"/>
    <property type="evidence" value="ECO:0007669"/>
    <property type="project" value="TreeGrafter"/>
</dbReference>
<evidence type="ECO:0000256" key="9">
    <source>
        <dbReference type="SAM" id="Phobius"/>
    </source>
</evidence>
<dbReference type="CDD" id="cd00082">
    <property type="entry name" value="HisKA"/>
    <property type="match status" value="1"/>
</dbReference>
<dbReference type="InterPro" id="IPR050351">
    <property type="entry name" value="BphY/WalK/GraS-like"/>
</dbReference>
<feature type="transmembrane region" description="Helical" evidence="9">
    <location>
        <begin position="167"/>
        <end position="192"/>
    </location>
</feature>
<dbReference type="Gene3D" id="3.30.565.10">
    <property type="entry name" value="Histidine kinase-like ATPase, C-terminal domain"/>
    <property type="match status" value="1"/>
</dbReference>
<dbReference type="OrthoDB" id="2359336at2"/>
<dbReference type="SMART" id="SM00388">
    <property type="entry name" value="HisKA"/>
    <property type="match status" value="1"/>
</dbReference>
<dbReference type="RefSeq" id="WP_095406664.1">
    <property type="nucleotide sequence ID" value="NZ_NOJZ02000005.1"/>
</dbReference>
<dbReference type="InterPro" id="IPR005467">
    <property type="entry name" value="His_kinase_dom"/>
</dbReference>
<feature type="domain" description="Histidine kinase" evidence="10">
    <location>
        <begin position="260"/>
        <end position="476"/>
    </location>
</feature>
<dbReference type="EC" id="2.7.13.3" evidence="3"/>
<evidence type="ECO:0000313" key="13">
    <source>
        <dbReference type="Proteomes" id="UP000243494"/>
    </source>
</evidence>
<dbReference type="PROSITE" id="PS50109">
    <property type="entry name" value="HIS_KIN"/>
    <property type="match status" value="1"/>
</dbReference>
<keyword evidence="8 9" id="KW-0472">Membrane</keyword>
<comment type="catalytic activity">
    <reaction evidence="1">
        <text>ATP + protein L-histidine = ADP + protein N-phospho-L-histidine.</text>
        <dbReference type="EC" id="2.7.13.3"/>
    </reaction>
</comment>
<keyword evidence="9" id="KW-1133">Transmembrane helix</keyword>
<dbReference type="GO" id="GO:0004721">
    <property type="term" value="F:phosphoprotein phosphatase activity"/>
    <property type="evidence" value="ECO:0007669"/>
    <property type="project" value="TreeGrafter"/>
</dbReference>
<dbReference type="SUPFAM" id="SSF47384">
    <property type="entry name" value="Homodimeric domain of signal transducing histidine kinase"/>
    <property type="match status" value="1"/>
</dbReference>
<dbReference type="CDD" id="cd06225">
    <property type="entry name" value="HAMP"/>
    <property type="match status" value="1"/>
</dbReference>
<dbReference type="Proteomes" id="UP000243494">
    <property type="component" value="Unassembled WGS sequence"/>
</dbReference>
<evidence type="ECO:0000259" key="11">
    <source>
        <dbReference type="PROSITE" id="PS50885"/>
    </source>
</evidence>
<dbReference type="PANTHER" id="PTHR45453">
    <property type="entry name" value="PHOSPHATE REGULON SENSOR PROTEIN PHOR"/>
    <property type="match status" value="1"/>
</dbReference>
<reference evidence="12 13" key="1">
    <citation type="journal article" date="2017" name="Genome Announc.">
        <title>Draft Genome Sequence of Romboutsia maritimum sp. nov. Strain CCRI-22766(T), Isolated from Coastal Estuarine Mud.</title>
        <authorList>
            <person name="Maheux A.F."/>
            <person name="Boudreau D.K."/>
            <person name="Berube E."/>
            <person name="Boissinot M."/>
            <person name="Raymond F."/>
            <person name="Brodeur S."/>
            <person name="Corbeil J."/>
            <person name="Brightwell G."/>
            <person name="Broda D."/>
            <person name="Omar R.F."/>
            <person name="Bergeron M.G."/>
        </authorList>
    </citation>
    <scope>NUCLEOTIDE SEQUENCE [LARGE SCALE GENOMIC DNA]</scope>
    <source>
        <strain evidence="12 13">CCRI-22766</strain>
    </source>
</reference>
<dbReference type="Pfam" id="PF02518">
    <property type="entry name" value="HATPase_c"/>
    <property type="match status" value="1"/>
</dbReference>
<sequence length="476" mass="54332">MKNGIFKRLFKTISIITIVSVIITILFSSFAVKQYFLNTMLEETQIKVKNLAKNIGERDYSINGIIHKQSITSSIIQCYDSSNDNMARIYNCPGKINHDIFSEKDINIALNPYMSTVLGGNSIKRMTKLEGLKEDVMIIGEPIKRNYKIIGSVFVIKLIEEYESSLIGFYIVLSVSMVLALVSILVPAHIFLRKLYKPLNDVTEAAILMSQGDFSIRTKEYEGDEIGKLAKSFNYLASKLEENDKQAKLLEQTRRDYVANVSHELKTPISTIRAVAETLNDDMLIDIIDKKKYYSMILRESMRLQLLIKDMLELSRLQSGNVSLKKSVVNIREIFLDTIEKFDVIADDLEINFIKKVDIEDTLSIFTNRNRIEQVLVILLDNAFKFTPIEGSVTLEVKKKEEYLEVIISDTGVGIDKEDIAFIFDRFYKVDKAHSSKGTGIGLSIAWEIMKYLNEDIYVKSELGKGSDFAFTIHYK</sequence>
<comment type="caution">
    <text evidence="12">The sequence shown here is derived from an EMBL/GenBank/DDBJ whole genome shotgun (WGS) entry which is preliminary data.</text>
</comment>
<evidence type="ECO:0000256" key="4">
    <source>
        <dbReference type="ARBA" id="ARBA00022553"/>
    </source>
</evidence>
<evidence type="ECO:0000256" key="1">
    <source>
        <dbReference type="ARBA" id="ARBA00000085"/>
    </source>
</evidence>
<dbReference type="PANTHER" id="PTHR45453:SF1">
    <property type="entry name" value="PHOSPHATE REGULON SENSOR PROTEIN PHOR"/>
    <property type="match status" value="1"/>
</dbReference>